<dbReference type="EMBL" id="JACAZF010000003">
    <property type="protein sequence ID" value="KAF7310330.1"/>
    <property type="molecule type" value="Genomic_DNA"/>
</dbReference>
<dbReference type="AlphaFoldDB" id="A0A8H6T6I4"/>
<dbReference type="OrthoDB" id="3215907at2759"/>
<name>A0A8H6T6I4_9AGAR</name>
<evidence type="ECO:0000256" key="1">
    <source>
        <dbReference type="SAM" id="MobiDB-lite"/>
    </source>
</evidence>
<accession>A0A8H6T6I4</accession>
<reference evidence="2" key="1">
    <citation type="submission" date="2020-05" db="EMBL/GenBank/DDBJ databases">
        <title>Mycena genomes resolve the evolution of fungal bioluminescence.</title>
        <authorList>
            <person name="Tsai I.J."/>
        </authorList>
    </citation>
    <scope>NUCLEOTIDE SEQUENCE</scope>
    <source>
        <strain evidence="2">171206Taipei</strain>
    </source>
</reference>
<feature type="region of interest" description="Disordered" evidence="1">
    <location>
        <begin position="18"/>
        <end position="43"/>
    </location>
</feature>
<evidence type="ECO:0000313" key="3">
    <source>
        <dbReference type="Proteomes" id="UP000636479"/>
    </source>
</evidence>
<feature type="region of interest" description="Disordered" evidence="1">
    <location>
        <begin position="59"/>
        <end position="145"/>
    </location>
</feature>
<organism evidence="2 3">
    <name type="scientific">Mycena indigotica</name>
    <dbReference type="NCBI Taxonomy" id="2126181"/>
    <lineage>
        <taxon>Eukaryota</taxon>
        <taxon>Fungi</taxon>
        <taxon>Dikarya</taxon>
        <taxon>Basidiomycota</taxon>
        <taxon>Agaricomycotina</taxon>
        <taxon>Agaricomycetes</taxon>
        <taxon>Agaricomycetidae</taxon>
        <taxon>Agaricales</taxon>
        <taxon>Marasmiineae</taxon>
        <taxon>Mycenaceae</taxon>
        <taxon>Mycena</taxon>
    </lineage>
</organism>
<dbReference type="RefSeq" id="XP_037223780.1">
    <property type="nucleotide sequence ID" value="XM_037360895.1"/>
</dbReference>
<keyword evidence="3" id="KW-1185">Reference proteome</keyword>
<comment type="caution">
    <text evidence="2">The sequence shown here is derived from an EMBL/GenBank/DDBJ whole genome shotgun (WGS) entry which is preliminary data.</text>
</comment>
<dbReference type="GeneID" id="59343411"/>
<dbReference type="Proteomes" id="UP000636479">
    <property type="component" value="Unassembled WGS sequence"/>
</dbReference>
<evidence type="ECO:0000313" key="2">
    <source>
        <dbReference type="EMBL" id="KAF7310330.1"/>
    </source>
</evidence>
<gene>
    <name evidence="2" type="ORF">MIND_00407100</name>
</gene>
<sequence length="275" mass="29940">MTNATQTSPMTISYPILVQRPPLVSSPSPSPRPRFARLSTRERARLVRSSRKVQAVLGETPQLQLNPSTSRRYSYPSPASRARSASVAQRVNRRPILLARIPDSSQTRPSPALDTISCSPVSPASGADSDPSTPVLSPQPLDTHLSHTRTLAKLTRTLGERVPADLVLPRTPTGTSGPGPARRARASRRTSSISVYDIAQRPASTRRPSNLHAASEHRADASFLLLRTSADERRASESPVPRVLPVAPRAVGSAAQRTRRVQMQRVIRRLRGLGF</sequence>
<proteinExistence type="predicted"/>
<feature type="region of interest" description="Disordered" evidence="1">
    <location>
        <begin position="167"/>
        <end position="192"/>
    </location>
</feature>
<feature type="compositionally biased region" description="Low complexity" evidence="1">
    <location>
        <begin position="68"/>
        <end position="90"/>
    </location>
</feature>
<protein>
    <submittedName>
        <fullName evidence="2">Uncharacterized protein</fullName>
    </submittedName>
</protein>
<feature type="compositionally biased region" description="Low complexity" evidence="1">
    <location>
        <begin position="169"/>
        <end position="181"/>
    </location>
</feature>